<feature type="domain" description="Sulfatase-modifying factor enzyme-like" evidence="1">
    <location>
        <begin position="64"/>
        <end position="371"/>
    </location>
</feature>
<dbReference type="SUPFAM" id="SSF56436">
    <property type="entry name" value="C-type lectin-like"/>
    <property type="match status" value="1"/>
</dbReference>
<dbReference type="InterPro" id="IPR051043">
    <property type="entry name" value="Sulfatase_Mod_Factor_Kinase"/>
</dbReference>
<dbReference type="Proteomes" id="UP000184368">
    <property type="component" value="Unassembled WGS sequence"/>
</dbReference>
<dbReference type="Gene3D" id="3.90.1580.10">
    <property type="entry name" value="paralog of FGE (formylglycine-generating enzyme)"/>
    <property type="match status" value="1"/>
</dbReference>
<dbReference type="RefSeq" id="WP_073043352.1">
    <property type="nucleotide sequence ID" value="NZ_FQUO01000008.1"/>
</dbReference>
<evidence type="ECO:0000259" key="1">
    <source>
        <dbReference type="Pfam" id="PF03781"/>
    </source>
</evidence>
<evidence type="ECO:0000313" key="3">
    <source>
        <dbReference type="Proteomes" id="UP000184368"/>
    </source>
</evidence>
<gene>
    <name evidence="2" type="ORF">SAMN05444008_108109</name>
</gene>
<dbReference type="InterPro" id="IPR042095">
    <property type="entry name" value="SUMF_sf"/>
</dbReference>
<proteinExistence type="predicted"/>
<dbReference type="InterPro" id="IPR016187">
    <property type="entry name" value="CTDL_fold"/>
</dbReference>
<dbReference type="PANTHER" id="PTHR23150:SF19">
    <property type="entry name" value="FORMYLGLYCINE-GENERATING ENZYME"/>
    <property type="match status" value="1"/>
</dbReference>
<dbReference type="PANTHER" id="PTHR23150">
    <property type="entry name" value="SULFATASE MODIFYING FACTOR 1, 2"/>
    <property type="match status" value="1"/>
</dbReference>
<dbReference type="EMBL" id="FQUO01000008">
    <property type="protein sequence ID" value="SHF46362.1"/>
    <property type="molecule type" value="Genomic_DNA"/>
</dbReference>
<dbReference type="Pfam" id="PF03781">
    <property type="entry name" value="FGE-sulfatase"/>
    <property type="match status" value="1"/>
</dbReference>
<sequence>MTQLLSNRPLWMIAGFAGLVLSCSLQRTTANVQREVVSCHTNVPARFAVQTNAAVPVVQTDASTEGMVWIDGGSFAMGAHDAEGRPDEYPVHSVQVKGFWMDATEVTNAQFRKFVEATGYITTAEKAPDWEELKKQLPPGTPKPPDSVLVAASLVFTPPAQPVPLNNAAQWWRWQKGADWRHPQGTGSSIEGKDNYPVVHVSWDDAAAYAKWAGKRLPTEAEWEYAARGGQKQQPFTWGSEAVDAGKPKANTWQGHFPDNNTTWDGFKGAAPVKTFAPNAYGLYDMAGNVWEWCADWYQPAYYETLAAGVASNPVGPANSFDPEEPGMPKRVQRGGSFLCHASYCASYRVSARMKASPDTGLEHSGFRCVRSR</sequence>
<organism evidence="2 3">
    <name type="scientific">Cnuella takakiae</name>
    <dbReference type="NCBI Taxonomy" id="1302690"/>
    <lineage>
        <taxon>Bacteria</taxon>
        <taxon>Pseudomonadati</taxon>
        <taxon>Bacteroidota</taxon>
        <taxon>Chitinophagia</taxon>
        <taxon>Chitinophagales</taxon>
        <taxon>Chitinophagaceae</taxon>
        <taxon>Cnuella</taxon>
    </lineage>
</organism>
<protein>
    <submittedName>
        <fullName evidence="2">Formylglycine-generating enzyme, required for sulfatase activity, contains SUMF1/FGE domain</fullName>
    </submittedName>
</protein>
<dbReference type="GO" id="GO:0120147">
    <property type="term" value="F:formylglycine-generating oxidase activity"/>
    <property type="evidence" value="ECO:0007669"/>
    <property type="project" value="TreeGrafter"/>
</dbReference>
<dbReference type="AlphaFoldDB" id="A0A1M5BVU9"/>
<name>A0A1M5BVU9_9BACT</name>
<accession>A0A1M5BVU9</accession>
<reference evidence="2 3" key="1">
    <citation type="submission" date="2016-11" db="EMBL/GenBank/DDBJ databases">
        <authorList>
            <person name="Jaros S."/>
            <person name="Januszkiewicz K."/>
            <person name="Wedrychowicz H."/>
        </authorList>
    </citation>
    <scope>NUCLEOTIDE SEQUENCE [LARGE SCALE GENOMIC DNA]</scope>
    <source>
        <strain evidence="2 3">DSM 26897</strain>
    </source>
</reference>
<dbReference type="InterPro" id="IPR005532">
    <property type="entry name" value="SUMF_dom"/>
</dbReference>
<keyword evidence="3" id="KW-1185">Reference proteome</keyword>
<dbReference type="STRING" id="1302690.BUE76_17810"/>
<evidence type="ECO:0000313" key="2">
    <source>
        <dbReference type="EMBL" id="SHF46362.1"/>
    </source>
</evidence>